<dbReference type="PANTHER" id="PTHR43792">
    <property type="entry name" value="GNAT FAMILY, PUTATIVE (AFU_ORTHOLOGUE AFUA_3G00765)-RELATED-RELATED"/>
    <property type="match status" value="1"/>
</dbReference>
<dbReference type="Gene3D" id="3.40.630.30">
    <property type="match status" value="1"/>
</dbReference>
<evidence type="ECO:0000256" key="3">
    <source>
        <dbReference type="ARBA" id="ARBA00038502"/>
    </source>
</evidence>
<comment type="similarity">
    <text evidence="3">Belongs to the acetyltransferase family. RimJ subfamily.</text>
</comment>
<dbReference type="SUPFAM" id="SSF55729">
    <property type="entry name" value="Acyl-CoA N-acyltransferases (Nat)"/>
    <property type="match status" value="1"/>
</dbReference>
<evidence type="ECO:0000256" key="1">
    <source>
        <dbReference type="ARBA" id="ARBA00022679"/>
    </source>
</evidence>
<dbReference type="RefSeq" id="WP_348397193.1">
    <property type="nucleotide sequence ID" value="NZ_CP136600.1"/>
</dbReference>
<keyword evidence="6" id="KW-1185">Reference proteome</keyword>
<dbReference type="PANTHER" id="PTHR43792:SF8">
    <property type="entry name" value="[RIBOSOMAL PROTEIN US5]-ALANINE N-ACETYLTRANSFERASE"/>
    <property type="match status" value="1"/>
</dbReference>
<evidence type="ECO:0000259" key="4">
    <source>
        <dbReference type="PROSITE" id="PS51186"/>
    </source>
</evidence>
<keyword evidence="2" id="KW-0012">Acyltransferase</keyword>
<gene>
    <name evidence="5" type="ORF">RI844_04090</name>
</gene>
<dbReference type="Proteomes" id="UP001301442">
    <property type="component" value="Chromosome"/>
</dbReference>
<name>A0ABZ0GS49_9GAMM</name>
<accession>A0ABZ0GS49</accession>
<evidence type="ECO:0000256" key="2">
    <source>
        <dbReference type="ARBA" id="ARBA00023315"/>
    </source>
</evidence>
<feature type="domain" description="N-acetyltransferase" evidence="4">
    <location>
        <begin position="1"/>
        <end position="159"/>
    </location>
</feature>
<dbReference type="InterPro" id="IPR000182">
    <property type="entry name" value="GNAT_dom"/>
</dbReference>
<evidence type="ECO:0000313" key="6">
    <source>
        <dbReference type="Proteomes" id="UP001301442"/>
    </source>
</evidence>
<dbReference type="PROSITE" id="PS51186">
    <property type="entry name" value="GNAT"/>
    <property type="match status" value="1"/>
</dbReference>
<dbReference type="EMBL" id="CP136600">
    <property type="protein sequence ID" value="WOH38423.1"/>
    <property type="molecule type" value="Genomic_DNA"/>
</dbReference>
<proteinExistence type="inferred from homology"/>
<evidence type="ECO:0000313" key="5">
    <source>
        <dbReference type="EMBL" id="WOH38423.1"/>
    </source>
</evidence>
<keyword evidence="1" id="KW-0808">Transferase</keyword>
<protein>
    <submittedName>
        <fullName evidence="5">GNAT family N-acetyltransferase</fullName>
    </submittedName>
</protein>
<organism evidence="5 6">
    <name type="scientific">Thalassotalea fonticola</name>
    <dbReference type="NCBI Taxonomy" id="3065649"/>
    <lineage>
        <taxon>Bacteria</taxon>
        <taxon>Pseudomonadati</taxon>
        <taxon>Pseudomonadota</taxon>
        <taxon>Gammaproteobacteria</taxon>
        <taxon>Alteromonadales</taxon>
        <taxon>Colwelliaceae</taxon>
        <taxon>Thalassotalea</taxon>
    </lineage>
</organism>
<sequence>MRFETLSNKHADLLFQFELENRDWFETLIASRGNDFYTDNGFNKHFSTCISDAKLGRAYSGVLIEKGAVVARGNLKGIDTKNKICSVGYRVAKNSIGKGYASYCLAELIRTANTSYSIKELKAQVLDNNPVSKAVLEKLGFKATHHEHYFTEFNGINLGCATFNFVCA</sequence>
<dbReference type="Pfam" id="PF13302">
    <property type="entry name" value="Acetyltransf_3"/>
    <property type="match status" value="1"/>
</dbReference>
<dbReference type="InterPro" id="IPR051531">
    <property type="entry name" value="N-acetyltransferase"/>
</dbReference>
<dbReference type="InterPro" id="IPR016181">
    <property type="entry name" value="Acyl_CoA_acyltransferase"/>
</dbReference>
<reference evidence="5 6" key="1">
    <citation type="submission" date="2023-09" db="EMBL/GenBank/DDBJ databases">
        <authorList>
            <person name="Qi X."/>
        </authorList>
    </citation>
    <scope>NUCLEOTIDE SEQUENCE [LARGE SCALE GENOMIC DNA]</scope>
    <source>
        <strain evidence="5 6">S1-1</strain>
    </source>
</reference>